<feature type="region of interest" description="Disordered" evidence="9">
    <location>
        <begin position="183"/>
        <end position="207"/>
    </location>
</feature>
<dbReference type="PROSITE" id="PS50217">
    <property type="entry name" value="BZIP"/>
    <property type="match status" value="1"/>
</dbReference>
<evidence type="ECO:0000256" key="1">
    <source>
        <dbReference type="ARBA" id="ARBA00004049"/>
    </source>
</evidence>
<evidence type="ECO:0000256" key="3">
    <source>
        <dbReference type="ARBA" id="ARBA00007163"/>
    </source>
</evidence>
<keyword evidence="4" id="KW-0805">Transcription regulation</keyword>
<dbReference type="OrthoDB" id="2593073at2759"/>
<dbReference type="PANTHER" id="PTHR40621:SF11">
    <property type="entry name" value="TRANSCRIPTION FACTOR KAPC-RELATED"/>
    <property type="match status" value="1"/>
</dbReference>
<feature type="domain" description="BZIP" evidence="10">
    <location>
        <begin position="100"/>
        <end position="154"/>
    </location>
</feature>
<dbReference type="SMART" id="SM00338">
    <property type="entry name" value="BRLZ"/>
    <property type="match status" value="1"/>
</dbReference>
<evidence type="ECO:0000256" key="6">
    <source>
        <dbReference type="ARBA" id="ARBA00023163"/>
    </source>
</evidence>
<evidence type="ECO:0000256" key="5">
    <source>
        <dbReference type="ARBA" id="ARBA00023125"/>
    </source>
</evidence>
<dbReference type="EMBL" id="LSBJ02000007">
    <property type="protein sequence ID" value="OAQ62100.1"/>
    <property type="molecule type" value="Genomic_DNA"/>
</dbReference>
<dbReference type="InterPro" id="IPR004827">
    <property type="entry name" value="bZIP"/>
</dbReference>
<feature type="compositionally biased region" description="Low complexity" evidence="9">
    <location>
        <begin position="1"/>
        <end position="17"/>
    </location>
</feature>
<dbReference type="PANTHER" id="PTHR40621">
    <property type="entry name" value="TRANSCRIPTION FACTOR KAPC-RELATED"/>
    <property type="match status" value="1"/>
</dbReference>
<keyword evidence="7" id="KW-0539">Nucleus</keyword>
<dbReference type="GO" id="GO:0001228">
    <property type="term" value="F:DNA-binding transcription activator activity, RNA polymerase II-specific"/>
    <property type="evidence" value="ECO:0007669"/>
    <property type="project" value="TreeGrafter"/>
</dbReference>
<dbReference type="InterPro" id="IPR046347">
    <property type="entry name" value="bZIP_sf"/>
</dbReference>
<evidence type="ECO:0000256" key="8">
    <source>
        <dbReference type="ARBA" id="ARBA00044067"/>
    </source>
</evidence>
<evidence type="ECO:0000256" key="9">
    <source>
        <dbReference type="SAM" id="MobiDB-lite"/>
    </source>
</evidence>
<proteinExistence type="inferred from homology"/>
<comment type="subcellular location">
    <subcellularLocation>
        <location evidence="2">Nucleus</location>
    </subcellularLocation>
</comment>
<dbReference type="GeneID" id="28850113"/>
<dbReference type="GO" id="GO:0090575">
    <property type="term" value="C:RNA polymerase II transcription regulator complex"/>
    <property type="evidence" value="ECO:0007669"/>
    <property type="project" value="TreeGrafter"/>
</dbReference>
<keyword evidence="5" id="KW-0238">DNA-binding</keyword>
<sequence length="207" mass="23444">MNPTSSAEESQSQTTSSIPAPWLDFLNSMPLPHSQIPSTSQTYAYTPQPTFPNVSEPSYTSPTSTASEPSVPSQPQPQDQKPPRKRENRYRNAPPSVLSRRRAQNRASQRAYRERKEQRIKDLEQLLQEANQREENLTQAYLSLQAEYQRLRAEPHDSSMGSASAVGSEVPAEYDSSLMQQGNMMGGFDFSPNMYQYDDSDPHNQQR</sequence>
<dbReference type="STRING" id="1380566.A0A179F9U3"/>
<feature type="compositionally biased region" description="Polar residues" evidence="9">
    <location>
        <begin position="35"/>
        <end position="66"/>
    </location>
</feature>
<evidence type="ECO:0000259" key="10">
    <source>
        <dbReference type="PROSITE" id="PS50217"/>
    </source>
</evidence>
<accession>A0A179F9U3</accession>
<dbReference type="AlphaFoldDB" id="A0A179F9U3"/>
<dbReference type="GO" id="GO:0000976">
    <property type="term" value="F:transcription cis-regulatory region binding"/>
    <property type="evidence" value="ECO:0007669"/>
    <property type="project" value="InterPro"/>
</dbReference>
<dbReference type="Gene3D" id="1.20.5.170">
    <property type="match status" value="1"/>
</dbReference>
<dbReference type="SUPFAM" id="SSF57959">
    <property type="entry name" value="Leucine zipper domain"/>
    <property type="match status" value="1"/>
</dbReference>
<comment type="caution">
    <text evidence="11">The sequence shown here is derived from an EMBL/GenBank/DDBJ whole genome shotgun (WGS) entry which is preliminary data.</text>
</comment>
<gene>
    <name evidence="11" type="ORF">VFPPC_07220</name>
</gene>
<dbReference type="InterPro" id="IPR050936">
    <property type="entry name" value="AP-1-like"/>
</dbReference>
<keyword evidence="6" id="KW-0804">Transcription</keyword>
<name>A0A179F9U3_METCM</name>
<evidence type="ECO:0000256" key="7">
    <source>
        <dbReference type="ARBA" id="ARBA00023242"/>
    </source>
</evidence>
<dbReference type="Proteomes" id="UP000078397">
    <property type="component" value="Unassembled WGS sequence"/>
</dbReference>
<dbReference type="PROSITE" id="PS00036">
    <property type="entry name" value="BZIP_BASIC"/>
    <property type="match status" value="1"/>
</dbReference>
<feature type="compositionally biased region" description="Low complexity" evidence="9">
    <location>
        <begin position="67"/>
        <end position="79"/>
    </location>
</feature>
<reference evidence="11 12" key="1">
    <citation type="journal article" date="2016" name="PLoS Pathog.">
        <title>Biosynthesis of antibiotic leucinostatins in bio-control fungus Purpureocillium lilacinum and their inhibition on phytophthora revealed by genome mining.</title>
        <authorList>
            <person name="Wang G."/>
            <person name="Liu Z."/>
            <person name="Lin R."/>
            <person name="Li E."/>
            <person name="Mao Z."/>
            <person name="Ling J."/>
            <person name="Yang Y."/>
            <person name="Yin W.B."/>
            <person name="Xie B."/>
        </authorList>
    </citation>
    <scope>NUCLEOTIDE SEQUENCE [LARGE SCALE GENOMIC DNA]</scope>
    <source>
        <strain evidence="11">170</strain>
    </source>
</reference>
<evidence type="ECO:0000256" key="2">
    <source>
        <dbReference type="ARBA" id="ARBA00004123"/>
    </source>
</evidence>
<keyword evidence="12" id="KW-1185">Reference proteome</keyword>
<dbReference type="RefSeq" id="XP_018139804.1">
    <property type="nucleotide sequence ID" value="XM_018286119.1"/>
</dbReference>
<evidence type="ECO:0000256" key="4">
    <source>
        <dbReference type="ARBA" id="ARBA00023015"/>
    </source>
</evidence>
<comment type="function">
    <text evidence="1">Putative transcription factor.</text>
</comment>
<dbReference type="CDD" id="cd14688">
    <property type="entry name" value="bZIP_YAP"/>
    <property type="match status" value="1"/>
</dbReference>
<comment type="similarity">
    <text evidence="3">Belongs to the bZIP family.</text>
</comment>
<organism evidence="11 12">
    <name type="scientific">Pochonia chlamydosporia 170</name>
    <dbReference type="NCBI Taxonomy" id="1380566"/>
    <lineage>
        <taxon>Eukaryota</taxon>
        <taxon>Fungi</taxon>
        <taxon>Dikarya</taxon>
        <taxon>Ascomycota</taxon>
        <taxon>Pezizomycotina</taxon>
        <taxon>Sordariomycetes</taxon>
        <taxon>Hypocreomycetidae</taxon>
        <taxon>Hypocreales</taxon>
        <taxon>Clavicipitaceae</taxon>
        <taxon>Pochonia</taxon>
    </lineage>
</organism>
<evidence type="ECO:0000313" key="12">
    <source>
        <dbReference type="Proteomes" id="UP000078397"/>
    </source>
</evidence>
<dbReference type="KEGG" id="pchm:VFPPC_07220"/>
<protein>
    <recommendedName>
        <fullName evidence="8">Putative transcription factor kapC</fullName>
    </recommendedName>
</protein>
<evidence type="ECO:0000313" key="11">
    <source>
        <dbReference type="EMBL" id="OAQ62100.1"/>
    </source>
</evidence>
<feature type="region of interest" description="Disordered" evidence="9">
    <location>
        <begin position="1"/>
        <end position="117"/>
    </location>
</feature>